<evidence type="ECO:0000313" key="2">
    <source>
        <dbReference type="Proteomes" id="UP001470230"/>
    </source>
</evidence>
<dbReference type="SMART" id="SM00368">
    <property type="entry name" value="LRR_RI"/>
    <property type="match status" value="1"/>
</dbReference>
<evidence type="ECO:0008006" key="3">
    <source>
        <dbReference type="Google" id="ProtNLM"/>
    </source>
</evidence>
<dbReference type="Proteomes" id="UP001470230">
    <property type="component" value="Unassembled WGS sequence"/>
</dbReference>
<dbReference type="Gene3D" id="3.80.10.10">
    <property type="entry name" value="Ribonuclease Inhibitor"/>
    <property type="match status" value="1"/>
</dbReference>
<dbReference type="SUPFAM" id="SSF52047">
    <property type="entry name" value="RNI-like"/>
    <property type="match status" value="1"/>
</dbReference>
<organism evidence="1 2">
    <name type="scientific">Tritrichomonas musculus</name>
    <dbReference type="NCBI Taxonomy" id="1915356"/>
    <lineage>
        <taxon>Eukaryota</taxon>
        <taxon>Metamonada</taxon>
        <taxon>Parabasalia</taxon>
        <taxon>Tritrichomonadida</taxon>
        <taxon>Tritrichomonadidae</taxon>
        <taxon>Tritrichomonas</taxon>
    </lineage>
</organism>
<proteinExistence type="predicted"/>
<dbReference type="InterPro" id="IPR032675">
    <property type="entry name" value="LRR_dom_sf"/>
</dbReference>
<name>A0ABR2KYC8_9EUKA</name>
<dbReference type="EMBL" id="JAPFFF010000002">
    <property type="protein sequence ID" value="KAK8896100.1"/>
    <property type="molecule type" value="Genomic_DNA"/>
</dbReference>
<dbReference type="PANTHER" id="PTHR24112:SF64">
    <property type="entry name" value="CHROMOSOME UNDETERMINED SCAFFOLD_46, WHOLE GENOME SHOTGUN SEQUENCE"/>
    <property type="match status" value="1"/>
</dbReference>
<reference evidence="1 2" key="1">
    <citation type="submission" date="2024-04" db="EMBL/GenBank/DDBJ databases">
        <title>Tritrichomonas musculus Genome.</title>
        <authorList>
            <person name="Alves-Ferreira E."/>
            <person name="Grigg M."/>
            <person name="Lorenzi H."/>
            <person name="Galac M."/>
        </authorList>
    </citation>
    <scope>NUCLEOTIDE SEQUENCE [LARGE SCALE GENOMIC DNA]</scope>
    <source>
        <strain evidence="1 2">EAF2021</strain>
    </source>
</reference>
<protein>
    <recommendedName>
        <fullName evidence="3">Leucine Rich Repeat family protein</fullName>
    </recommendedName>
</protein>
<evidence type="ECO:0000313" key="1">
    <source>
        <dbReference type="EMBL" id="KAK8896100.1"/>
    </source>
</evidence>
<keyword evidence="2" id="KW-1185">Reference proteome</keyword>
<accession>A0ABR2KYC8</accession>
<dbReference type="PANTHER" id="PTHR24112">
    <property type="entry name" value="LEUCINE-RICH REPEAT, ISOFORM F-RELATED"/>
    <property type="match status" value="1"/>
</dbReference>
<dbReference type="Pfam" id="PF13516">
    <property type="entry name" value="LRR_6"/>
    <property type="match status" value="1"/>
</dbReference>
<dbReference type="InterPro" id="IPR001611">
    <property type="entry name" value="Leu-rich_rpt"/>
</dbReference>
<dbReference type="InterPro" id="IPR051279">
    <property type="entry name" value="PP1-Reg/Actin-Interact_Protein"/>
</dbReference>
<sequence>MEIDYKLLEQIKTVLEVINDESILICLNIHCTIRQHINEPSILLITDSNFYVLIQNEYKLRALCKIKWPFLKKITMSDKSSFTVFDQNGNYLIQSSDSSLIVSKLINYLKSFLFQNELPDIQVDSSFLVQTETTQIPQLQRFLYLTTKINLKPPKKLIKRYEEDLAKHQMIDFASYPSASNFSELLIDSITIGPSLTSLSVPTNPKKSNWRFVEKILKYNSKLSFISFHDRIDSSFSKLAEEITYTIEAVKFCDTQFQNEHAQILLTFLSNAKVHSLAFSNACDSSFLVKMASVGDLSKITTLSLVNFQGVDAQLIFKNFKGLKNLKILNDEDDVSNSQEDISTIINSISITNVLETIEITCGKAISNINTAMTIPKSLHSITFSQIQWEQNTFIDAWVCFSQHQPNSNLKLDFSGATPTDKIWRDFNEILPQYSKKLAKITELRFESNPIKLQFILFLKRLPSLQKLSIAGSLSQDNPPLIEQFCQFVSSTSTLKELNISGNEYGVLRTSIIPLLKEMQNNNSIEVLDVSNNNFGEPGLKALQDLLMSNKLIRSINFSGNKIDSSDALVSFFDSMEQRKFPLKFEFPIEDINFLKKKNKIRSSVVLKLKKSYDKIQSIELEDDEKQDEISFGSEQQNDSIEDLVNGSEWKLPYPDIPEPDNTIPLQQFNNTYSLIALVQKFYSSE</sequence>
<gene>
    <name evidence="1" type="ORF">M9Y10_013991</name>
</gene>
<comment type="caution">
    <text evidence="1">The sequence shown here is derived from an EMBL/GenBank/DDBJ whole genome shotgun (WGS) entry which is preliminary data.</text>
</comment>